<keyword evidence="2" id="KW-1185">Reference proteome</keyword>
<proteinExistence type="predicted"/>
<sequence length="734" mass="83141">MAIPPPRYYVGIRTGFIHRLSTGVHFVNRDASDKFKRLGNCWVTWERSRWLVAREKAGTYLLDINMLFPTHQTADNADNSFVQTATSNLHRVPLEKTASALRVYRIVAEMSEPCVEFQQVGVVIFTVSPVPRDKCESDEDGAGWVTMGHARQRSGWPSRFCTTSVHQDRKPREWRVTGADRAAWLRCGLIPRKFEIILVHKLPEIRQELTTKARGKDARSFELWMIKLGRDSRERIKRIEEDEGRTCNFVLGIYVGAAPGTNGRPSRRIENALQRWNESMVDVEEQAVGNQFDSLKALVNKGPQMRSRLAEIGRQIALLQNEQTTIQNALAALIYPVLTLPTEITSEIPTWRDIAVHDTRLWNSFRVVYLGRERSSFLKAYLDRAGTRPLDMDIEYDGVEETLPLLLQDIFRRSSQWQTVALNFRSSTLQENFQAQMDFSSLETLTILSTEAPMDLSRIGAFTTAPKLRVVTLRNCWSSGLSPSSAFPWSQLTKLNVEGCTEKLCCDLLCSTPNLIDFTSSPIWVEHDPSDTLFSPHLHLKRLSVGGAGSDALFGRLNLPKLEQLEVRDLSDDPESQSGLLAFLARSAQLSRFTCLISDYAGGGDPLLLPLFGAMPKFSELNLTAPAFEVNIILRNIRDSPSFLPCIQTIRLKIPYDDGDYNITARVLSETLSSRWNSEPDVIALRSFSLVWEEDMIQEMDTASFVSFIRHPQLLELKRQGMNIHVGTQDTSWV</sequence>
<evidence type="ECO:0000313" key="2">
    <source>
        <dbReference type="Proteomes" id="UP001215598"/>
    </source>
</evidence>
<name>A0AAD7HRS0_9AGAR</name>
<dbReference type="InterPro" id="IPR032675">
    <property type="entry name" value="LRR_dom_sf"/>
</dbReference>
<evidence type="ECO:0000313" key="1">
    <source>
        <dbReference type="EMBL" id="KAJ7725943.1"/>
    </source>
</evidence>
<dbReference type="Proteomes" id="UP001215598">
    <property type="component" value="Unassembled WGS sequence"/>
</dbReference>
<gene>
    <name evidence="1" type="ORF">B0H16DRAFT_1698186</name>
</gene>
<dbReference type="AlphaFoldDB" id="A0AAD7HRS0"/>
<reference evidence="1" key="1">
    <citation type="submission" date="2023-03" db="EMBL/GenBank/DDBJ databases">
        <title>Massive genome expansion in bonnet fungi (Mycena s.s.) driven by repeated elements and novel gene families across ecological guilds.</title>
        <authorList>
            <consortium name="Lawrence Berkeley National Laboratory"/>
            <person name="Harder C.B."/>
            <person name="Miyauchi S."/>
            <person name="Viragh M."/>
            <person name="Kuo A."/>
            <person name="Thoen E."/>
            <person name="Andreopoulos B."/>
            <person name="Lu D."/>
            <person name="Skrede I."/>
            <person name="Drula E."/>
            <person name="Henrissat B."/>
            <person name="Morin E."/>
            <person name="Kohler A."/>
            <person name="Barry K."/>
            <person name="LaButti K."/>
            <person name="Morin E."/>
            <person name="Salamov A."/>
            <person name="Lipzen A."/>
            <person name="Mereny Z."/>
            <person name="Hegedus B."/>
            <person name="Baldrian P."/>
            <person name="Stursova M."/>
            <person name="Weitz H."/>
            <person name="Taylor A."/>
            <person name="Grigoriev I.V."/>
            <person name="Nagy L.G."/>
            <person name="Martin F."/>
            <person name="Kauserud H."/>
        </authorList>
    </citation>
    <scope>NUCLEOTIDE SEQUENCE</scope>
    <source>
        <strain evidence="1">CBHHK182m</strain>
    </source>
</reference>
<comment type="caution">
    <text evidence="1">The sequence shown here is derived from an EMBL/GenBank/DDBJ whole genome shotgun (WGS) entry which is preliminary data.</text>
</comment>
<protein>
    <submittedName>
        <fullName evidence="1">Uncharacterized protein</fullName>
    </submittedName>
</protein>
<dbReference type="EMBL" id="JARKIB010000190">
    <property type="protein sequence ID" value="KAJ7725943.1"/>
    <property type="molecule type" value="Genomic_DNA"/>
</dbReference>
<accession>A0AAD7HRS0</accession>
<organism evidence="1 2">
    <name type="scientific">Mycena metata</name>
    <dbReference type="NCBI Taxonomy" id="1033252"/>
    <lineage>
        <taxon>Eukaryota</taxon>
        <taxon>Fungi</taxon>
        <taxon>Dikarya</taxon>
        <taxon>Basidiomycota</taxon>
        <taxon>Agaricomycotina</taxon>
        <taxon>Agaricomycetes</taxon>
        <taxon>Agaricomycetidae</taxon>
        <taxon>Agaricales</taxon>
        <taxon>Marasmiineae</taxon>
        <taxon>Mycenaceae</taxon>
        <taxon>Mycena</taxon>
    </lineage>
</organism>
<dbReference type="Gene3D" id="3.80.10.10">
    <property type="entry name" value="Ribonuclease Inhibitor"/>
    <property type="match status" value="1"/>
</dbReference>
<dbReference type="SUPFAM" id="SSF52047">
    <property type="entry name" value="RNI-like"/>
    <property type="match status" value="1"/>
</dbReference>